<dbReference type="EMBL" id="MU155775">
    <property type="protein sequence ID" value="KAF9471036.1"/>
    <property type="molecule type" value="Genomic_DNA"/>
</dbReference>
<dbReference type="OrthoDB" id="2447764at2759"/>
<gene>
    <name evidence="2" type="ORF">BDN70DRAFT_789312</name>
</gene>
<sequence length="55" mass="6526">PEYEVEAILGHRLASKKNGNRRMYLVRWAGYGPADDSWISEYDLRNAPELRREYL</sequence>
<evidence type="ECO:0000259" key="1">
    <source>
        <dbReference type="PROSITE" id="PS50013"/>
    </source>
</evidence>
<dbReference type="SUPFAM" id="SSF54160">
    <property type="entry name" value="Chromo domain-like"/>
    <property type="match status" value="1"/>
</dbReference>
<feature type="non-terminal residue" evidence="2">
    <location>
        <position position="55"/>
    </location>
</feature>
<dbReference type="Gene3D" id="2.40.50.40">
    <property type="match status" value="1"/>
</dbReference>
<dbReference type="SMART" id="SM00298">
    <property type="entry name" value="CHROMO"/>
    <property type="match status" value="1"/>
</dbReference>
<dbReference type="GO" id="GO:0006338">
    <property type="term" value="P:chromatin remodeling"/>
    <property type="evidence" value="ECO:0007669"/>
    <property type="project" value="UniProtKB-ARBA"/>
</dbReference>
<protein>
    <recommendedName>
        <fullName evidence="1">Chromo domain-containing protein</fullName>
    </recommendedName>
</protein>
<dbReference type="AlphaFoldDB" id="A0A9P6CLE7"/>
<keyword evidence="3" id="KW-1185">Reference proteome</keyword>
<dbReference type="Pfam" id="PF00385">
    <property type="entry name" value="Chromo"/>
    <property type="match status" value="1"/>
</dbReference>
<name>A0A9P6CLE7_9AGAR</name>
<dbReference type="Proteomes" id="UP000807469">
    <property type="component" value="Unassembled WGS sequence"/>
</dbReference>
<accession>A0A9P6CLE7</accession>
<dbReference type="InterPro" id="IPR023780">
    <property type="entry name" value="Chromo_domain"/>
</dbReference>
<feature type="domain" description="Chromo" evidence="1">
    <location>
        <begin position="3"/>
        <end position="55"/>
    </location>
</feature>
<dbReference type="PROSITE" id="PS50013">
    <property type="entry name" value="CHROMO_2"/>
    <property type="match status" value="1"/>
</dbReference>
<comment type="caution">
    <text evidence="2">The sequence shown here is derived from an EMBL/GenBank/DDBJ whole genome shotgun (WGS) entry which is preliminary data.</text>
</comment>
<evidence type="ECO:0000313" key="2">
    <source>
        <dbReference type="EMBL" id="KAF9471036.1"/>
    </source>
</evidence>
<reference evidence="2" key="1">
    <citation type="submission" date="2020-11" db="EMBL/GenBank/DDBJ databases">
        <authorList>
            <consortium name="DOE Joint Genome Institute"/>
            <person name="Ahrendt S."/>
            <person name="Riley R."/>
            <person name="Andreopoulos W."/>
            <person name="Labutti K."/>
            <person name="Pangilinan J."/>
            <person name="Ruiz-Duenas F.J."/>
            <person name="Barrasa J.M."/>
            <person name="Sanchez-Garcia M."/>
            <person name="Camarero S."/>
            <person name="Miyauchi S."/>
            <person name="Serrano A."/>
            <person name="Linde D."/>
            <person name="Babiker R."/>
            <person name="Drula E."/>
            <person name="Ayuso-Fernandez I."/>
            <person name="Pacheco R."/>
            <person name="Padilla G."/>
            <person name="Ferreira P."/>
            <person name="Barriuso J."/>
            <person name="Kellner H."/>
            <person name="Castanera R."/>
            <person name="Alfaro M."/>
            <person name="Ramirez L."/>
            <person name="Pisabarro A.G."/>
            <person name="Kuo A."/>
            <person name="Tritt A."/>
            <person name="Lipzen A."/>
            <person name="He G."/>
            <person name="Yan M."/>
            <person name="Ng V."/>
            <person name="Cullen D."/>
            <person name="Martin F."/>
            <person name="Rosso M.-N."/>
            <person name="Henrissat B."/>
            <person name="Hibbett D."/>
            <person name="Martinez A.T."/>
            <person name="Grigoriev I.V."/>
        </authorList>
    </citation>
    <scope>NUCLEOTIDE SEQUENCE</scope>
    <source>
        <strain evidence="2">CIRM-BRFM 674</strain>
    </source>
</reference>
<dbReference type="InterPro" id="IPR000953">
    <property type="entry name" value="Chromo/chromo_shadow_dom"/>
</dbReference>
<organism evidence="2 3">
    <name type="scientific">Pholiota conissans</name>
    <dbReference type="NCBI Taxonomy" id="109636"/>
    <lineage>
        <taxon>Eukaryota</taxon>
        <taxon>Fungi</taxon>
        <taxon>Dikarya</taxon>
        <taxon>Basidiomycota</taxon>
        <taxon>Agaricomycotina</taxon>
        <taxon>Agaricomycetes</taxon>
        <taxon>Agaricomycetidae</taxon>
        <taxon>Agaricales</taxon>
        <taxon>Agaricineae</taxon>
        <taxon>Strophariaceae</taxon>
        <taxon>Pholiota</taxon>
    </lineage>
</organism>
<evidence type="ECO:0000313" key="3">
    <source>
        <dbReference type="Proteomes" id="UP000807469"/>
    </source>
</evidence>
<proteinExistence type="predicted"/>
<feature type="non-terminal residue" evidence="2">
    <location>
        <position position="1"/>
    </location>
</feature>
<dbReference type="InterPro" id="IPR016197">
    <property type="entry name" value="Chromo-like_dom_sf"/>
</dbReference>